<organism evidence="6 7">
    <name type="scientific">Roseovarius atlanticus</name>
    <dbReference type="NCBI Taxonomy" id="1641875"/>
    <lineage>
        <taxon>Bacteria</taxon>
        <taxon>Pseudomonadati</taxon>
        <taxon>Pseudomonadota</taxon>
        <taxon>Alphaproteobacteria</taxon>
        <taxon>Rhodobacterales</taxon>
        <taxon>Roseobacteraceae</taxon>
        <taxon>Roseovarius</taxon>
    </lineage>
</organism>
<dbReference type="SUPFAM" id="SSF56176">
    <property type="entry name" value="FAD-binding/transporter-associated domain-like"/>
    <property type="match status" value="1"/>
</dbReference>
<dbReference type="Gene3D" id="1.10.45.10">
    <property type="entry name" value="Vanillyl-alcohol Oxidase, Chain A, domain 4"/>
    <property type="match status" value="1"/>
</dbReference>
<comment type="similarity">
    <text evidence="2">Belongs to the FAD-binding oxidoreductase/transferase type 4 family.</text>
</comment>
<name>A0A0T5NRX1_9RHOB</name>
<keyword evidence="7" id="KW-1185">Reference proteome</keyword>
<keyword evidence="4" id="KW-0274">FAD</keyword>
<accession>A0A0T5NRX1</accession>
<evidence type="ECO:0000256" key="1">
    <source>
        <dbReference type="ARBA" id="ARBA00001974"/>
    </source>
</evidence>
<dbReference type="Proteomes" id="UP000051295">
    <property type="component" value="Unassembled WGS sequence"/>
</dbReference>
<reference evidence="6 7" key="1">
    <citation type="submission" date="2015-04" db="EMBL/GenBank/DDBJ databases">
        <title>The draft genome sequence of Roseovarius sp.R12b.</title>
        <authorList>
            <person name="Li G."/>
            <person name="Lai Q."/>
            <person name="Shao Z."/>
            <person name="Yan P."/>
        </authorList>
    </citation>
    <scope>NUCLEOTIDE SEQUENCE [LARGE SCALE GENOMIC DNA]</scope>
    <source>
        <strain evidence="6 7">R12B</strain>
    </source>
</reference>
<dbReference type="Pfam" id="PF02913">
    <property type="entry name" value="FAD-oxidase_C"/>
    <property type="match status" value="1"/>
</dbReference>
<dbReference type="Gene3D" id="3.30.43.10">
    <property type="entry name" value="Uridine Diphospho-n-acetylenolpyruvylglucosamine Reductase, domain 2"/>
    <property type="match status" value="1"/>
</dbReference>
<dbReference type="InterPro" id="IPR016167">
    <property type="entry name" value="FAD-bd_PCMH_sub1"/>
</dbReference>
<evidence type="ECO:0000313" key="7">
    <source>
        <dbReference type="Proteomes" id="UP000051295"/>
    </source>
</evidence>
<comment type="cofactor">
    <cofactor evidence="1">
        <name>FAD</name>
        <dbReference type="ChEBI" id="CHEBI:57692"/>
    </cofactor>
</comment>
<feature type="domain" description="FAD-binding PCMH-type" evidence="5">
    <location>
        <begin position="30"/>
        <end position="211"/>
    </location>
</feature>
<dbReference type="InterPro" id="IPR051264">
    <property type="entry name" value="FAD-oxidored/transferase_4"/>
</dbReference>
<dbReference type="SUPFAM" id="SSF55103">
    <property type="entry name" value="FAD-linked oxidases, C-terminal domain"/>
    <property type="match status" value="1"/>
</dbReference>
<gene>
    <name evidence="6" type="ORF">XM53_15495</name>
</gene>
<dbReference type="InterPro" id="IPR004113">
    <property type="entry name" value="FAD-bd_oxidored_4_C"/>
</dbReference>
<dbReference type="InterPro" id="IPR016166">
    <property type="entry name" value="FAD-bd_PCMH"/>
</dbReference>
<evidence type="ECO:0000256" key="2">
    <source>
        <dbReference type="ARBA" id="ARBA00008000"/>
    </source>
</evidence>
<proteinExistence type="inferred from homology"/>
<dbReference type="Gene3D" id="3.30.70.2740">
    <property type="match status" value="1"/>
</dbReference>
<dbReference type="InterPro" id="IPR036318">
    <property type="entry name" value="FAD-bd_PCMH-like_sf"/>
</dbReference>
<evidence type="ECO:0000259" key="5">
    <source>
        <dbReference type="PROSITE" id="PS51387"/>
    </source>
</evidence>
<dbReference type="InterPro" id="IPR016164">
    <property type="entry name" value="FAD-linked_Oxase-like_C"/>
</dbReference>
<dbReference type="GO" id="GO:0003824">
    <property type="term" value="F:catalytic activity"/>
    <property type="evidence" value="ECO:0007669"/>
    <property type="project" value="InterPro"/>
</dbReference>
<dbReference type="GO" id="GO:0022904">
    <property type="term" value="P:respiratory electron transport chain"/>
    <property type="evidence" value="ECO:0007669"/>
    <property type="project" value="TreeGrafter"/>
</dbReference>
<dbReference type="PATRIC" id="fig|1641875.4.peg.909"/>
<dbReference type="AlphaFoldDB" id="A0A0T5NRX1"/>
<sequence length="471" mass="49655">MNDIRAIVGEAACKSGPDAARYYEDPRGSFTGKDCVVVLPETTEQVSQIVRLCNSAGIAIIPYGGGTGVVAGQLSLDSDAAIILSLERMNRVRSVSPDDFVMVAEAGCVLENIHAEAERHDLMFPLSMASKGSCTIGGNLATNAGGIQVLRHGNARDLCVGIEAVLPSGDVLEELSPLRKNNTGYDLRHLLIGSEGTLGIITAASLTLKPLDPEAVTAFCAITSPADALRVLRALRTAIGNRMNGMELMSGFGVGLVCEHFPTLRNPFAGDHPWYLLIDAAGNPGVRDETEAALAECIEKGFIIDVVMAESEAQRSALWSLREHTPDANRKTGAFCSSDTAVPIGQIDAFVSGTHAAIAGVHEGLRTNSYGHIGDGNIHHNVFPPKGIPKADFLQAHPGIANGVRGAINEATLALGGSISAEHGIGRLKRKDLQEHASPSKMTVLRQIKQAIDPKNIMNPGALIDQSACAD</sequence>
<dbReference type="Pfam" id="PF01565">
    <property type="entry name" value="FAD_binding_4"/>
    <property type="match status" value="1"/>
</dbReference>
<dbReference type="InterPro" id="IPR016169">
    <property type="entry name" value="FAD-bd_PCMH_sub2"/>
</dbReference>
<comment type="caution">
    <text evidence="6">The sequence shown here is derived from an EMBL/GenBank/DDBJ whole genome shotgun (WGS) entry which is preliminary data.</text>
</comment>
<evidence type="ECO:0000313" key="6">
    <source>
        <dbReference type="EMBL" id="KRS11693.1"/>
    </source>
</evidence>
<dbReference type="PROSITE" id="PS51387">
    <property type="entry name" value="FAD_PCMH"/>
    <property type="match status" value="1"/>
</dbReference>
<evidence type="ECO:0000256" key="3">
    <source>
        <dbReference type="ARBA" id="ARBA00022630"/>
    </source>
</evidence>
<dbReference type="PANTHER" id="PTHR43716:SF2">
    <property type="entry name" value="BLL6224 PROTEIN"/>
    <property type="match status" value="1"/>
</dbReference>
<dbReference type="FunFam" id="1.10.45.10:FF:000001">
    <property type="entry name" value="D-lactate dehydrogenase mitochondrial"/>
    <property type="match status" value="1"/>
</dbReference>
<keyword evidence="3" id="KW-0285">Flavoprotein</keyword>
<dbReference type="InterPro" id="IPR016171">
    <property type="entry name" value="Vanillyl_alc_oxidase_C-sub2"/>
</dbReference>
<dbReference type="EMBL" id="LAXJ01000018">
    <property type="protein sequence ID" value="KRS11693.1"/>
    <property type="molecule type" value="Genomic_DNA"/>
</dbReference>
<dbReference type="STRING" id="1641875.XM53_15495"/>
<dbReference type="RefSeq" id="WP_236544524.1">
    <property type="nucleotide sequence ID" value="NZ_LAXJ01000018.1"/>
</dbReference>
<dbReference type="PANTHER" id="PTHR43716">
    <property type="entry name" value="D-2-HYDROXYGLUTARATE DEHYDROGENASE, MITOCHONDRIAL"/>
    <property type="match status" value="1"/>
</dbReference>
<dbReference type="Gene3D" id="3.30.70.2190">
    <property type="match status" value="1"/>
</dbReference>
<dbReference type="GO" id="GO:0071949">
    <property type="term" value="F:FAD binding"/>
    <property type="evidence" value="ECO:0007669"/>
    <property type="project" value="InterPro"/>
</dbReference>
<evidence type="ECO:0000256" key="4">
    <source>
        <dbReference type="ARBA" id="ARBA00022827"/>
    </source>
</evidence>
<protein>
    <submittedName>
        <fullName evidence="6">FAD-binding oxidoreductase</fullName>
    </submittedName>
</protein>
<dbReference type="InterPro" id="IPR006094">
    <property type="entry name" value="Oxid_FAD_bind_N"/>
</dbReference>
<dbReference type="Gene3D" id="3.30.465.10">
    <property type="match status" value="1"/>
</dbReference>